<comment type="caution">
    <text evidence="7">The sequence shown here is derived from an EMBL/GenBank/DDBJ whole genome shotgun (WGS) entry which is preliminary data.</text>
</comment>
<dbReference type="SUPFAM" id="SSF74650">
    <property type="entry name" value="Galactose mutarotase-like"/>
    <property type="match status" value="1"/>
</dbReference>
<gene>
    <name evidence="7" type="ORF">FHP25_24325</name>
</gene>
<dbReference type="Pfam" id="PF00723">
    <property type="entry name" value="Glyco_hydro_15"/>
    <property type="match status" value="2"/>
</dbReference>
<dbReference type="InterPro" id="IPR015220">
    <property type="entry name" value="Glucodextranase_N"/>
</dbReference>
<keyword evidence="3 7" id="KW-0326">Glycosidase</keyword>
<dbReference type="GO" id="GO:0004339">
    <property type="term" value="F:glucan 1,4-alpha-glucosidase activity"/>
    <property type="evidence" value="ECO:0007669"/>
    <property type="project" value="UniProtKB-EC"/>
</dbReference>
<keyword evidence="2 7" id="KW-0378">Hydrolase</keyword>
<dbReference type="GO" id="GO:0030246">
    <property type="term" value="F:carbohydrate binding"/>
    <property type="evidence" value="ECO:0007669"/>
    <property type="project" value="InterPro"/>
</dbReference>
<evidence type="ECO:0000313" key="8">
    <source>
        <dbReference type="Proteomes" id="UP000321638"/>
    </source>
</evidence>
<feature type="domain" description="Glucodextranase N-terminal" evidence="6">
    <location>
        <begin position="7"/>
        <end position="271"/>
    </location>
</feature>
<dbReference type="InterPro" id="IPR011613">
    <property type="entry name" value="GH15-like"/>
</dbReference>
<dbReference type="PANTHER" id="PTHR31616:SF0">
    <property type="entry name" value="GLUCAN 1,4-ALPHA-GLUCOSIDASE"/>
    <property type="match status" value="1"/>
</dbReference>
<evidence type="ECO:0000259" key="6">
    <source>
        <dbReference type="Pfam" id="PF09137"/>
    </source>
</evidence>
<dbReference type="RefSeq" id="WP_147849580.1">
    <property type="nucleotide sequence ID" value="NZ_VDUZ01000031.1"/>
</dbReference>
<evidence type="ECO:0000256" key="2">
    <source>
        <dbReference type="ARBA" id="ARBA00022801"/>
    </source>
</evidence>
<dbReference type="CDD" id="cd07430">
    <property type="entry name" value="GH15_N"/>
    <property type="match status" value="1"/>
</dbReference>
<dbReference type="InterPro" id="IPR014718">
    <property type="entry name" value="GH-type_carb-bd"/>
</dbReference>
<feature type="region of interest" description="Disordered" evidence="4">
    <location>
        <begin position="517"/>
        <end position="537"/>
    </location>
</feature>
<feature type="region of interest" description="Disordered" evidence="4">
    <location>
        <begin position="1"/>
        <end position="23"/>
    </location>
</feature>
<organism evidence="7 8">
    <name type="scientific">Vineibacter terrae</name>
    <dbReference type="NCBI Taxonomy" id="2586908"/>
    <lineage>
        <taxon>Bacteria</taxon>
        <taxon>Pseudomonadati</taxon>
        <taxon>Pseudomonadota</taxon>
        <taxon>Alphaproteobacteria</taxon>
        <taxon>Hyphomicrobiales</taxon>
        <taxon>Vineibacter</taxon>
    </lineage>
</organism>
<dbReference type="InterPro" id="IPR008928">
    <property type="entry name" value="6-hairpin_glycosidase_sf"/>
</dbReference>
<accession>A0A5C8PFX6</accession>
<evidence type="ECO:0000313" key="7">
    <source>
        <dbReference type="EMBL" id="TXL72682.1"/>
    </source>
</evidence>
<dbReference type="Gene3D" id="2.70.98.10">
    <property type="match status" value="1"/>
</dbReference>
<sequence length="800" mass="87687">MSFEKPAPGWPGSPARWTSSAKSGVGTALQPQSRVWFTLSHGILNEIYYPRVDQACTRDLGLIVTDGHSFFSEEKRDANSTIRQIAEGVPAFIVTSVCNQKRYQIEKLVFADPRRDVVLQRVTFEALAGAARDYKLYALLAPHLVNKGAGNTAWIDDYKGVSMLFAEGDGTTLAFGCSIPFAGSSAGFVGVSDGWQDLRQHFELRWRYDVARNGNVALTGEVNLAECDGSFILALGFGRTAAEAALRVHISLNKDVDEALGEYVAGWRAWQDTLLPLDHAGHSKGHNAYRVSTAVLRTHEARSFAGGYIASLSVPWGFAKGDHDLGGYHLVWPRDLVETAGGLLAAGAKKEARQVIDYLQGIQEADGHWPQNCWLDGTPYWNGVQLDECAFPILLVDLALREGALSGADLPGLWPMIARAAGYIVRNGPVTGQDRWEEDGGYSPFTLAVEIAALLAAAELADGIAAPGSITYLRETADIWNSLIEQWTYATDTPLARQVGVEGYYVRITPPETADAASPMSGFVPIKNRPPEASRERTSLVVSPDALALVRFGLRAADDPRVLNTVRVVDALLKVDLPAGPCWHRYNNDGYGEHEDGRPFDGTGIGRAWPLLTGERAHYELAAGNRAGTEALVAALEGFGSDGHLIPEQVWDVADIPERELFHGRPSGSAMPLAWAHAEHAKLLRSLADGRVFDMPPQPKERYQAQHLRPLPSIWRFNNKCRCLPAGRVLRVELLAAASVHWSVDRWQTIRDTPTKDSGLGIHFVDLDTASLRRGSAIVFTLYWPVEDRWEGVDYDIVVE</sequence>
<dbReference type="AlphaFoldDB" id="A0A5C8PFX6"/>
<dbReference type="NCBIfam" id="TIGR01535">
    <property type="entry name" value="glucan_glucosid"/>
    <property type="match status" value="1"/>
</dbReference>
<dbReference type="InterPro" id="IPR011013">
    <property type="entry name" value="Gal_mutarotase_sf_dom"/>
</dbReference>
<dbReference type="OrthoDB" id="9806081at2"/>
<dbReference type="GO" id="GO:0016757">
    <property type="term" value="F:glycosyltransferase activity"/>
    <property type="evidence" value="ECO:0007669"/>
    <property type="project" value="UniProtKB-ARBA"/>
</dbReference>
<comment type="similarity">
    <text evidence="1">Belongs to the glycosyl hydrolase 15 family.</text>
</comment>
<proteinExistence type="inferred from homology"/>
<dbReference type="InterPro" id="IPR046966">
    <property type="entry name" value="Glucoamylase_active_site"/>
</dbReference>
<dbReference type="GO" id="GO:0005975">
    <property type="term" value="P:carbohydrate metabolic process"/>
    <property type="evidence" value="ECO:0007669"/>
    <property type="project" value="InterPro"/>
</dbReference>
<dbReference type="PANTHER" id="PTHR31616">
    <property type="entry name" value="TREHALASE"/>
    <property type="match status" value="1"/>
</dbReference>
<evidence type="ECO:0000256" key="1">
    <source>
        <dbReference type="ARBA" id="ARBA00006188"/>
    </source>
</evidence>
<reference evidence="7 8" key="1">
    <citation type="submission" date="2019-06" db="EMBL/GenBank/DDBJ databases">
        <title>New taxonomy in bacterial strain CC-CFT640, isolated from vineyard.</title>
        <authorList>
            <person name="Lin S.-Y."/>
            <person name="Tsai C.-F."/>
            <person name="Young C.-C."/>
        </authorList>
    </citation>
    <scope>NUCLEOTIDE SEQUENCE [LARGE SCALE GENOMIC DNA]</scope>
    <source>
        <strain evidence="7 8">CC-CFT640</strain>
    </source>
</reference>
<feature type="domain" description="GH15-like" evidence="5">
    <location>
        <begin position="297"/>
        <end position="358"/>
    </location>
</feature>
<dbReference type="Pfam" id="PF09137">
    <property type="entry name" value="Glucodextran_N"/>
    <property type="match status" value="1"/>
</dbReference>
<dbReference type="Gene3D" id="1.50.10.10">
    <property type="match status" value="1"/>
</dbReference>
<dbReference type="InterPro" id="IPR006425">
    <property type="entry name" value="Glucoamylase_bac"/>
</dbReference>
<keyword evidence="8" id="KW-1185">Reference proteome</keyword>
<dbReference type="EC" id="3.2.1.3" evidence="7"/>
<dbReference type="EMBL" id="VDUZ01000031">
    <property type="protein sequence ID" value="TXL72682.1"/>
    <property type="molecule type" value="Genomic_DNA"/>
</dbReference>
<dbReference type="SUPFAM" id="SSF48208">
    <property type="entry name" value="Six-hairpin glycosidases"/>
    <property type="match status" value="1"/>
</dbReference>
<name>A0A5C8PFX6_9HYPH</name>
<protein>
    <submittedName>
        <fullName evidence="7">Glucan 1,4-alpha-glucosidase</fullName>
        <ecNumber evidence="7">3.2.1.3</ecNumber>
    </submittedName>
</protein>
<evidence type="ECO:0000256" key="4">
    <source>
        <dbReference type="SAM" id="MobiDB-lite"/>
    </source>
</evidence>
<dbReference type="PROSITE" id="PS00820">
    <property type="entry name" value="GLUCOAMYLASE"/>
    <property type="match status" value="1"/>
</dbReference>
<evidence type="ECO:0000259" key="5">
    <source>
        <dbReference type="Pfam" id="PF00723"/>
    </source>
</evidence>
<dbReference type="InterPro" id="IPR012341">
    <property type="entry name" value="6hp_glycosidase-like_sf"/>
</dbReference>
<feature type="domain" description="GH15-like" evidence="5">
    <location>
        <begin position="376"/>
        <end position="679"/>
    </location>
</feature>
<dbReference type="Proteomes" id="UP000321638">
    <property type="component" value="Unassembled WGS sequence"/>
</dbReference>
<evidence type="ECO:0000256" key="3">
    <source>
        <dbReference type="ARBA" id="ARBA00023295"/>
    </source>
</evidence>